<keyword evidence="5 10" id="KW-0493">Microtubule</keyword>
<dbReference type="PANTHER" id="PTHR11886">
    <property type="entry name" value="DYNEIN LIGHT CHAIN"/>
    <property type="match status" value="1"/>
</dbReference>
<dbReference type="PANTHER" id="PTHR11886:SF35">
    <property type="entry name" value="DYNEIN LIGHT CHAIN"/>
    <property type="match status" value="1"/>
</dbReference>
<keyword evidence="10" id="KW-0243">Dynein</keyword>
<evidence type="ECO:0000256" key="5">
    <source>
        <dbReference type="ARBA" id="ARBA00022701"/>
    </source>
</evidence>
<keyword evidence="4 10" id="KW-0963">Cytoplasm</keyword>
<dbReference type="OrthoDB" id="10033309at2759"/>
<dbReference type="Proteomes" id="UP000281553">
    <property type="component" value="Unassembled WGS sequence"/>
</dbReference>
<keyword evidence="12" id="KW-1185">Reference proteome</keyword>
<dbReference type="GO" id="GO:0005874">
    <property type="term" value="C:microtubule"/>
    <property type="evidence" value="ECO:0007669"/>
    <property type="project" value="UniProtKB-KW"/>
</dbReference>
<accession>A0A3P7NPJ8</accession>
<evidence type="ECO:0000256" key="3">
    <source>
        <dbReference type="ARBA" id="ARBA00022448"/>
    </source>
</evidence>
<evidence type="ECO:0000256" key="1">
    <source>
        <dbReference type="ARBA" id="ARBA00004123"/>
    </source>
</evidence>
<keyword evidence="7" id="KW-0653">Protein transport</keyword>
<comment type="similarity">
    <text evidence="10">Belongs to the dynein light chain family.</text>
</comment>
<evidence type="ECO:0000313" key="11">
    <source>
        <dbReference type="EMBL" id="VDN10342.1"/>
    </source>
</evidence>
<evidence type="ECO:0000256" key="7">
    <source>
        <dbReference type="ARBA" id="ARBA00022927"/>
    </source>
</evidence>
<gene>
    <name evidence="11" type="ORF">DILT_LOCUS6173</name>
</gene>
<evidence type="ECO:0000256" key="4">
    <source>
        <dbReference type="ARBA" id="ARBA00022490"/>
    </source>
</evidence>
<evidence type="ECO:0000256" key="9">
    <source>
        <dbReference type="ARBA" id="ARBA00023242"/>
    </source>
</evidence>
<evidence type="ECO:0000256" key="2">
    <source>
        <dbReference type="ARBA" id="ARBA00004245"/>
    </source>
</evidence>
<dbReference type="FunFam" id="3.30.740.10:FF:000005">
    <property type="entry name" value="Dynein light chain"/>
    <property type="match status" value="1"/>
</dbReference>
<dbReference type="GO" id="GO:0007017">
    <property type="term" value="P:microtubule-based process"/>
    <property type="evidence" value="ECO:0007669"/>
    <property type="project" value="InterPro"/>
</dbReference>
<proteinExistence type="inferred from homology"/>
<comment type="subcellular location">
    <subcellularLocation>
        <location evidence="2 10">Cytoplasm</location>
        <location evidence="2 10">Cytoskeleton</location>
    </subcellularLocation>
    <subcellularLocation>
        <location evidence="1">Nucleus</location>
    </subcellularLocation>
</comment>
<dbReference type="GO" id="GO:0051028">
    <property type="term" value="P:mRNA transport"/>
    <property type="evidence" value="ECO:0007669"/>
    <property type="project" value="UniProtKB-KW"/>
</dbReference>
<dbReference type="SUPFAM" id="SSF54648">
    <property type="entry name" value="DLC"/>
    <property type="match status" value="1"/>
</dbReference>
<dbReference type="SMART" id="SM01375">
    <property type="entry name" value="Dynein_light"/>
    <property type="match status" value="1"/>
</dbReference>
<keyword evidence="3" id="KW-0813">Transport</keyword>
<keyword evidence="10" id="KW-0505">Motor protein</keyword>
<dbReference type="InterPro" id="IPR037177">
    <property type="entry name" value="DLC_sf"/>
</dbReference>
<dbReference type="GO" id="GO:0045505">
    <property type="term" value="F:dynein intermediate chain binding"/>
    <property type="evidence" value="ECO:0007669"/>
    <property type="project" value="TreeGrafter"/>
</dbReference>
<evidence type="ECO:0000256" key="6">
    <source>
        <dbReference type="ARBA" id="ARBA00022816"/>
    </source>
</evidence>
<dbReference type="GO" id="GO:0005868">
    <property type="term" value="C:cytoplasmic dynein complex"/>
    <property type="evidence" value="ECO:0007669"/>
    <property type="project" value="TreeGrafter"/>
</dbReference>
<keyword evidence="6" id="KW-0509">mRNA transport</keyword>
<sequence>MSDDQEQVAAQAALEALQMHTSESAIAKNIKQEFDRRYKPAWNCIVGKHFGSYVTHERDNFIHFTLGKVTVLLFKTVPAP</sequence>
<evidence type="ECO:0000256" key="8">
    <source>
        <dbReference type="ARBA" id="ARBA00023212"/>
    </source>
</evidence>
<dbReference type="EMBL" id="UYRU01048941">
    <property type="protein sequence ID" value="VDN10342.1"/>
    <property type="molecule type" value="Genomic_DNA"/>
</dbReference>
<evidence type="ECO:0000313" key="12">
    <source>
        <dbReference type="Proteomes" id="UP000281553"/>
    </source>
</evidence>
<dbReference type="Gene3D" id="3.30.740.10">
    <property type="entry name" value="Protein Inhibitor Of Neuronal Nitric Oxide Synthase"/>
    <property type="match status" value="1"/>
</dbReference>
<dbReference type="InterPro" id="IPR001372">
    <property type="entry name" value="Dynein_light_chain_typ-1/2"/>
</dbReference>
<dbReference type="Pfam" id="PF01221">
    <property type="entry name" value="Dynein_light"/>
    <property type="match status" value="1"/>
</dbReference>
<protein>
    <recommendedName>
        <fullName evidence="10">Dynein light chain</fullName>
    </recommendedName>
</protein>
<dbReference type="AlphaFoldDB" id="A0A3P7NPJ8"/>
<evidence type="ECO:0000256" key="10">
    <source>
        <dbReference type="RuleBase" id="RU365010"/>
    </source>
</evidence>
<dbReference type="GO" id="GO:0005634">
    <property type="term" value="C:nucleus"/>
    <property type="evidence" value="ECO:0007669"/>
    <property type="project" value="UniProtKB-SubCell"/>
</dbReference>
<keyword evidence="9" id="KW-0539">Nucleus</keyword>
<reference evidence="11 12" key="1">
    <citation type="submission" date="2018-11" db="EMBL/GenBank/DDBJ databases">
        <authorList>
            <consortium name="Pathogen Informatics"/>
        </authorList>
    </citation>
    <scope>NUCLEOTIDE SEQUENCE [LARGE SCALE GENOMIC DNA]</scope>
</reference>
<name>A0A3P7NPJ8_DIBLA</name>
<dbReference type="GO" id="GO:0015031">
    <property type="term" value="P:protein transport"/>
    <property type="evidence" value="ECO:0007669"/>
    <property type="project" value="UniProtKB-KW"/>
</dbReference>
<keyword evidence="8 10" id="KW-0206">Cytoskeleton</keyword>
<organism evidence="11 12">
    <name type="scientific">Dibothriocephalus latus</name>
    <name type="common">Fish tapeworm</name>
    <name type="synonym">Diphyllobothrium latum</name>
    <dbReference type="NCBI Taxonomy" id="60516"/>
    <lineage>
        <taxon>Eukaryota</taxon>
        <taxon>Metazoa</taxon>
        <taxon>Spiralia</taxon>
        <taxon>Lophotrochozoa</taxon>
        <taxon>Platyhelminthes</taxon>
        <taxon>Cestoda</taxon>
        <taxon>Eucestoda</taxon>
        <taxon>Diphyllobothriidea</taxon>
        <taxon>Diphyllobothriidae</taxon>
        <taxon>Dibothriocephalus</taxon>
    </lineage>
</organism>